<keyword evidence="6" id="KW-0808">Transferase</keyword>
<organism evidence="6 7">
    <name type="scientific">Phaeomoniella chlamydospora</name>
    <name type="common">Phaeoacremonium chlamydosporum</name>
    <dbReference type="NCBI Taxonomy" id="158046"/>
    <lineage>
        <taxon>Eukaryota</taxon>
        <taxon>Fungi</taxon>
        <taxon>Dikarya</taxon>
        <taxon>Ascomycota</taxon>
        <taxon>Pezizomycotina</taxon>
        <taxon>Eurotiomycetes</taxon>
        <taxon>Chaetothyriomycetidae</taxon>
        <taxon>Phaeomoniellales</taxon>
        <taxon>Phaeomoniellaceae</taxon>
        <taxon>Phaeomoniella</taxon>
    </lineage>
</organism>
<dbReference type="EMBL" id="LCWF01000087">
    <property type="protein sequence ID" value="KKY21128.1"/>
    <property type="molecule type" value="Genomic_DNA"/>
</dbReference>
<protein>
    <submittedName>
        <fullName evidence="6">Putative glutamyl-trna amidotransferase subunit a</fullName>
    </submittedName>
</protein>
<dbReference type="Pfam" id="PF05648">
    <property type="entry name" value="PEX11"/>
    <property type="match status" value="1"/>
</dbReference>
<evidence type="ECO:0000313" key="6">
    <source>
        <dbReference type="EMBL" id="KKY21128.1"/>
    </source>
</evidence>
<keyword evidence="2" id="KW-0472">Membrane</keyword>
<feature type="region of interest" description="Disordered" evidence="5">
    <location>
        <begin position="1"/>
        <end position="25"/>
    </location>
</feature>
<dbReference type="GO" id="GO:0016559">
    <property type="term" value="P:peroxisome fission"/>
    <property type="evidence" value="ECO:0007669"/>
    <property type="project" value="InterPro"/>
</dbReference>
<dbReference type="PANTHER" id="PTHR12652">
    <property type="entry name" value="PEROXISOMAL BIOGENESIS FACTOR 11"/>
    <property type="match status" value="1"/>
</dbReference>
<dbReference type="OrthoDB" id="10005898at2759"/>
<evidence type="ECO:0000256" key="1">
    <source>
        <dbReference type="ARBA" id="ARBA00022593"/>
    </source>
</evidence>
<dbReference type="PANTHER" id="PTHR12652:SF25">
    <property type="entry name" value="MICROBODY (PEROXISOME) PROLIFERATION PROTEIN PEROXIN 11C (EUROFUNG)"/>
    <property type="match status" value="1"/>
</dbReference>
<proteinExistence type="predicted"/>
<sequence length="324" mass="36482">MTETPSSVEYPAPVSDPKPSSKSISSLNRLPTSIIRILSSNLRTTNTNLLALDKLLTSQSGLSAFLSTTNYALYILSYLSRPTPSLTKLRNILLRQHPPSKLTSSSPSFSLTDLTSLIVDLRITLRLFSLPTYYTWVRSLLLTPPSTTPDPLTHYINLVQSLSYLLFQILENVAHLHDKKILTIKSPRLRGSTEVWLWSSRFWTLGLACEFARLTREAILSNNNNNYYYYYNRQKQQQPSSPKTSSSPANISISDIIINADQAQKTKRWYQELQTAACWFPIAVHYSLENGIKGLNGGAIGVLGLLAEIKTLKTRWRGAKKEVM</sequence>
<dbReference type="Proteomes" id="UP000053317">
    <property type="component" value="Unassembled WGS sequence"/>
</dbReference>
<evidence type="ECO:0000256" key="4">
    <source>
        <dbReference type="ARBA" id="ARBA00046271"/>
    </source>
</evidence>
<name>A0A0G2GBZ1_PHACM</name>
<dbReference type="GO" id="GO:0016740">
    <property type="term" value="F:transferase activity"/>
    <property type="evidence" value="ECO:0007669"/>
    <property type="project" value="UniProtKB-KW"/>
</dbReference>
<comment type="subcellular location">
    <subcellularLocation>
        <location evidence="4">Peroxisome membrane</location>
    </subcellularLocation>
</comment>
<comment type="caution">
    <text evidence="6">The sequence shown here is derived from an EMBL/GenBank/DDBJ whole genome shotgun (WGS) entry which is preliminary data.</text>
</comment>
<evidence type="ECO:0000256" key="3">
    <source>
        <dbReference type="ARBA" id="ARBA00023140"/>
    </source>
</evidence>
<gene>
    <name evidence="6" type="ORF">UCRPC4_g03824</name>
</gene>
<evidence type="ECO:0000256" key="2">
    <source>
        <dbReference type="ARBA" id="ARBA00023136"/>
    </source>
</evidence>
<accession>A0A0G2GBZ1</accession>
<reference evidence="6 7" key="1">
    <citation type="submission" date="2015-05" db="EMBL/GenBank/DDBJ databases">
        <title>Distinctive expansion of gene families associated with plant cell wall degradation and secondary metabolism in the genomes of grapevine trunk pathogens.</title>
        <authorList>
            <person name="Lawrence D.P."/>
            <person name="Travadon R."/>
            <person name="Rolshausen P.E."/>
            <person name="Baumgartner K."/>
        </authorList>
    </citation>
    <scope>NUCLEOTIDE SEQUENCE [LARGE SCALE GENOMIC DNA]</scope>
    <source>
        <strain evidence="6">UCRPC4</strain>
    </source>
</reference>
<reference evidence="6 7" key="2">
    <citation type="submission" date="2015-05" db="EMBL/GenBank/DDBJ databases">
        <authorList>
            <person name="Morales-Cruz A."/>
            <person name="Amrine K.C."/>
            <person name="Cantu D."/>
        </authorList>
    </citation>
    <scope>NUCLEOTIDE SEQUENCE [LARGE SCALE GENOMIC DNA]</scope>
    <source>
        <strain evidence="6">UCRPC4</strain>
    </source>
</reference>
<keyword evidence="7" id="KW-1185">Reference proteome</keyword>
<feature type="compositionally biased region" description="Low complexity" evidence="5">
    <location>
        <begin position="11"/>
        <end position="25"/>
    </location>
</feature>
<evidence type="ECO:0000256" key="5">
    <source>
        <dbReference type="SAM" id="MobiDB-lite"/>
    </source>
</evidence>
<dbReference type="InterPro" id="IPR008733">
    <property type="entry name" value="PEX11"/>
</dbReference>
<keyword evidence="3" id="KW-0576">Peroxisome</keyword>
<dbReference type="GO" id="GO:0005778">
    <property type="term" value="C:peroxisomal membrane"/>
    <property type="evidence" value="ECO:0007669"/>
    <property type="project" value="UniProtKB-SubCell"/>
</dbReference>
<keyword evidence="1" id="KW-0962">Peroxisome biogenesis</keyword>
<dbReference type="AlphaFoldDB" id="A0A0G2GBZ1"/>
<evidence type="ECO:0000313" key="7">
    <source>
        <dbReference type="Proteomes" id="UP000053317"/>
    </source>
</evidence>